<proteinExistence type="predicted"/>
<gene>
    <name evidence="3" type="ORF">EJ913_08655</name>
</gene>
<keyword evidence="2" id="KW-0472">Membrane</keyword>
<keyword evidence="4" id="KW-1185">Reference proteome</keyword>
<protein>
    <submittedName>
        <fullName evidence="3">Uncharacterized protein</fullName>
    </submittedName>
</protein>
<sequence>MGDSFGAIFPIAVAMGVLAQLALCAVRRGWESVAGLDRLRRALAPLRDRWSVENEAFLETRRQVEDAEKRLAAAEARLRQVQRETTALERTPPSFIHTLGQPGPRVRSFRGEVMFDRNGAHAVGRTVSPVWHRNNRMVVHASDLEAARREADRVFPEKGGFMKMFGTAATAR</sequence>
<reference evidence="3 4" key="1">
    <citation type="submission" date="2018-12" db="EMBL/GenBank/DDBJ databases">
        <authorList>
            <person name="Yang Y."/>
        </authorList>
    </citation>
    <scope>NUCLEOTIDE SEQUENCE [LARGE SCALE GENOMIC DNA]</scope>
    <source>
        <strain evidence="3 4">GSF71</strain>
    </source>
</reference>
<dbReference type="Proteomes" id="UP000280346">
    <property type="component" value="Unassembled WGS sequence"/>
</dbReference>
<keyword evidence="2" id="KW-1133">Transmembrane helix</keyword>
<organism evidence="3 4">
    <name type="scientific">Azospirillum doebereinerae</name>
    <dbReference type="NCBI Taxonomy" id="92933"/>
    <lineage>
        <taxon>Bacteria</taxon>
        <taxon>Pseudomonadati</taxon>
        <taxon>Pseudomonadota</taxon>
        <taxon>Alphaproteobacteria</taxon>
        <taxon>Rhodospirillales</taxon>
        <taxon>Azospirillaceae</taxon>
        <taxon>Azospirillum</taxon>
    </lineage>
</organism>
<feature type="coiled-coil region" evidence="1">
    <location>
        <begin position="57"/>
        <end position="91"/>
    </location>
</feature>
<feature type="transmembrane region" description="Helical" evidence="2">
    <location>
        <begin position="6"/>
        <end position="26"/>
    </location>
</feature>
<evidence type="ECO:0000313" key="3">
    <source>
        <dbReference type="EMBL" id="RUQ73719.1"/>
    </source>
</evidence>
<dbReference type="RefSeq" id="WP_126996795.1">
    <property type="nucleotide sequence ID" value="NZ_JBNPXW010000004.1"/>
</dbReference>
<dbReference type="AlphaFoldDB" id="A0A3S0V7H9"/>
<dbReference type="OrthoDB" id="7306708at2"/>
<evidence type="ECO:0000256" key="2">
    <source>
        <dbReference type="SAM" id="Phobius"/>
    </source>
</evidence>
<name>A0A3S0V7H9_9PROT</name>
<evidence type="ECO:0000313" key="4">
    <source>
        <dbReference type="Proteomes" id="UP000280346"/>
    </source>
</evidence>
<keyword evidence="1" id="KW-0175">Coiled coil</keyword>
<comment type="caution">
    <text evidence="3">The sequence shown here is derived from an EMBL/GenBank/DDBJ whole genome shotgun (WGS) entry which is preliminary data.</text>
</comment>
<dbReference type="EMBL" id="RZIJ01000005">
    <property type="protein sequence ID" value="RUQ73719.1"/>
    <property type="molecule type" value="Genomic_DNA"/>
</dbReference>
<accession>A0A3S0V7H9</accession>
<evidence type="ECO:0000256" key="1">
    <source>
        <dbReference type="SAM" id="Coils"/>
    </source>
</evidence>
<keyword evidence="2" id="KW-0812">Transmembrane</keyword>